<evidence type="ECO:0000313" key="4">
    <source>
        <dbReference type="EMBL" id="ANA09005.1"/>
    </source>
</evidence>
<evidence type="ECO:0000256" key="1">
    <source>
        <dbReference type="ARBA" id="ARBA00022734"/>
    </source>
</evidence>
<dbReference type="GO" id="GO:0030246">
    <property type="term" value="F:carbohydrate binding"/>
    <property type="evidence" value="ECO:0007669"/>
    <property type="project" value="UniProtKB-KW"/>
</dbReference>
<feature type="non-terminal residue" evidence="4">
    <location>
        <position position="322"/>
    </location>
</feature>
<organism evidence="4">
    <name type="scientific">Piper nigrum</name>
    <name type="common">Black pepper</name>
    <dbReference type="NCBI Taxonomy" id="13216"/>
    <lineage>
        <taxon>Eukaryota</taxon>
        <taxon>Viridiplantae</taxon>
        <taxon>Streptophyta</taxon>
        <taxon>Embryophyta</taxon>
        <taxon>Tracheophyta</taxon>
        <taxon>Spermatophyta</taxon>
        <taxon>Magnoliopsida</taxon>
        <taxon>Magnoliidae</taxon>
        <taxon>Piperales</taxon>
        <taxon>Piperaceae</taxon>
        <taxon>Piper</taxon>
    </lineage>
</organism>
<dbReference type="PANTHER" id="PTHR46506">
    <property type="entry name" value="OS05G0143600 PROTEIN"/>
    <property type="match status" value="1"/>
</dbReference>
<dbReference type="SUPFAM" id="SSF51101">
    <property type="entry name" value="Mannose-binding lectins"/>
    <property type="match status" value="2"/>
</dbReference>
<feature type="chain" id="PRO_5007874663" evidence="2">
    <location>
        <begin position="18"/>
        <end position="322"/>
    </location>
</feature>
<dbReference type="SMART" id="SM00915">
    <property type="entry name" value="Jacalin"/>
    <property type="match status" value="2"/>
</dbReference>
<keyword evidence="1 4" id="KW-0430">Lectin</keyword>
<evidence type="ECO:0000256" key="2">
    <source>
        <dbReference type="SAM" id="SignalP"/>
    </source>
</evidence>
<feature type="domain" description="Jacalin-type lectin" evidence="3">
    <location>
        <begin position="24"/>
        <end position="165"/>
    </location>
</feature>
<dbReference type="Pfam" id="PF01419">
    <property type="entry name" value="Jacalin"/>
    <property type="match status" value="2"/>
</dbReference>
<dbReference type="PROSITE" id="PS51752">
    <property type="entry name" value="JACALIN_LECTIN"/>
    <property type="match status" value="2"/>
</dbReference>
<keyword evidence="2" id="KW-0732">Signal</keyword>
<dbReference type="EMBL" id="KU950350">
    <property type="protein sequence ID" value="ANA09005.1"/>
    <property type="molecule type" value="mRNA"/>
</dbReference>
<protein>
    <submittedName>
        <fullName evidence="4">Mannose/glucose-specific lectin-like isoform</fullName>
    </submittedName>
</protein>
<reference evidence="4" key="1">
    <citation type="submission" date="2016-03" db="EMBL/GenBank/DDBJ databases">
        <title>Identification of expressed sequences in black pepper (Piper nigrum L.) in response to foot rot pathogen, Phytophthora capsici.</title>
        <authorList>
            <person name="Suraby E.J."/>
            <person name="Umadevi P."/>
            <person name="Suseela Bhai R."/>
            <person name="Nirmal Babu K."/>
            <person name="Anandaraj M."/>
        </authorList>
    </citation>
    <scope>NUCLEOTIDE SEQUENCE</scope>
    <source>
        <tissue evidence="4">Leaf</tissue>
    </source>
</reference>
<accession>A0A166HLG9</accession>
<dbReference type="Gene3D" id="2.100.10.30">
    <property type="entry name" value="Jacalin-like lectin domain"/>
    <property type="match status" value="2"/>
</dbReference>
<sequence>MGAQHTLFLLATSVSLSSPIMSNVLKLGQWGGYGGKAWEWNGPIRKISLRHGAVVDSLIFTNTKDGKTETSPKFGGDRGERSSEVSLSDDEYLVTISGTVGVFPVYYPDQQVVTSITFVSNKRSYGPYGDGGGTGFSLPLEGGRIAGFFDRCGEYLDAIGVNVVSFGSQLGTPLGDKVKVGVWGGKGGNSWQYDGPIEKIVLKYGSVIDSISFGSTKFGGNGGGNTQEITVKGDEYLISIRGTTGSFNGHSVISSIVFVSNKRSYGPYPYGGRGAQSHFYVPVQSGKITGFYGRAGDLLDAIGIIMGPLPPSRLPFPFLSAG</sequence>
<dbReference type="AlphaFoldDB" id="A0A166HLG9"/>
<feature type="domain" description="Jacalin-type lectin" evidence="3">
    <location>
        <begin position="177"/>
        <end position="308"/>
    </location>
</feature>
<dbReference type="CDD" id="cd09612">
    <property type="entry name" value="Jacalin"/>
    <property type="match status" value="2"/>
</dbReference>
<dbReference type="InterPro" id="IPR033734">
    <property type="entry name" value="Jacalin-like_lectin_dom_plant"/>
</dbReference>
<name>A0A166HLG9_PIPNI</name>
<proteinExistence type="evidence at transcript level"/>
<dbReference type="InterPro" id="IPR001229">
    <property type="entry name" value="Jacalin-like_lectin_dom"/>
</dbReference>
<feature type="signal peptide" evidence="2">
    <location>
        <begin position="1"/>
        <end position="17"/>
    </location>
</feature>
<evidence type="ECO:0000259" key="3">
    <source>
        <dbReference type="PROSITE" id="PS51752"/>
    </source>
</evidence>
<dbReference type="InterPro" id="IPR036404">
    <property type="entry name" value="Jacalin-like_lectin_dom_sf"/>
</dbReference>
<dbReference type="SMR" id="A0A166HLG9"/>